<evidence type="ECO:0000256" key="18">
    <source>
        <dbReference type="PROSITE-ProRule" id="PRU10141"/>
    </source>
</evidence>
<evidence type="ECO:0000259" key="21">
    <source>
        <dbReference type="PROSITE" id="PS50011"/>
    </source>
</evidence>
<keyword evidence="9 18" id="KW-0547">Nucleotide-binding</keyword>
<keyword evidence="12 19" id="KW-1133">Transmembrane helix</keyword>
<dbReference type="AlphaFoldDB" id="A0AAP0D669"/>
<evidence type="ECO:0000313" key="22">
    <source>
        <dbReference type="EMBL" id="KAK9066920.1"/>
    </source>
</evidence>
<dbReference type="GO" id="GO:0030247">
    <property type="term" value="F:polysaccharide binding"/>
    <property type="evidence" value="ECO:0007669"/>
    <property type="project" value="InterPro"/>
</dbReference>
<feature type="chain" id="PRO_5043045339" description="non-specific serine/threonine protein kinase" evidence="20">
    <location>
        <begin position="27"/>
        <end position="700"/>
    </location>
</feature>
<dbReference type="GO" id="GO:0005886">
    <property type="term" value="C:plasma membrane"/>
    <property type="evidence" value="ECO:0007669"/>
    <property type="project" value="UniProtKB-SubCell"/>
</dbReference>
<evidence type="ECO:0000256" key="7">
    <source>
        <dbReference type="ARBA" id="ARBA00022692"/>
    </source>
</evidence>
<dbReference type="GO" id="GO:0005524">
    <property type="term" value="F:ATP binding"/>
    <property type="evidence" value="ECO:0007669"/>
    <property type="project" value="UniProtKB-UniRule"/>
</dbReference>
<evidence type="ECO:0000256" key="13">
    <source>
        <dbReference type="ARBA" id="ARBA00023136"/>
    </source>
</evidence>
<evidence type="ECO:0000256" key="4">
    <source>
        <dbReference type="ARBA" id="ARBA00022527"/>
    </source>
</evidence>
<dbReference type="InterPro" id="IPR032872">
    <property type="entry name" value="WAK_assoc_C"/>
</dbReference>
<organism evidence="22 23">
    <name type="scientific">Deinandra increscens subsp. villosa</name>
    <dbReference type="NCBI Taxonomy" id="3103831"/>
    <lineage>
        <taxon>Eukaryota</taxon>
        <taxon>Viridiplantae</taxon>
        <taxon>Streptophyta</taxon>
        <taxon>Embryophyta</taxon>
        <taxon>Tracheophyta</taxon>
        <taxon>Spermatophyta</taxon>
        <taxon>Magnoliopsida</taxon>
        <taxon>eudicotyledons</taxon>
        <taxon>Gunneridae</taxon>
        <taxon>Pentapetalae</taxon>
        <taxon>asterids</taxon>
        <taxon>campanulids</taxon>
        <taxon>Asterales</taxon>
        <taxon>Asteraceae</taxon>
        <taxon>Asteroideae</taxon>
        <taxon>Heliantheae alliance</taxon>
        <taxon>Madieae</taxon>
        <taxon>Madiinae</taxon>
        <taxon>Deinandra</taxon>
    </lineage>
</organism>
<feature type="binding site" evidence="18">
    <location>
        <position position="397"/>
    </location>
    <ligand>
        <name>ATP</name>
        <dbReference type="ChEBI" id="CHEBI:30616"/>
    </ligand>
</feature>
<dbReference type="InterPro" id="IPR000719">
    <property type="entry name" value="Prot_kinase_dom"/>
</dbReference>
<keyword evidence="13 19" id="KW-0472">Membrane</keyword>
<evidence type="ECO:0000256" key="10">
    <source>
        <dbReference type="ARBA" id="ARBA00022777"/>
    </source>
</evidence>
<dbReference type="FunFam" id="3.30.200.20:FF:000214">
    <property type="entry name" value="WAK1-OsWAK receptor-like cytoplasmic kinase (OsWAK-RLCK)"/>
    <property type="match status" value="1"/>
</dbReference>
<evidence type="ECO:0000256" key="15">
    <source>
        <dbReference type="ARBA" id="ARBA00023180"/>
    </source>
</evidence>
<dbReference type="InterPro" id="IPR011009">
    <property type="entry name" value="Kinase-like_dom_sf"/>
</dbReference>
<dbReference type="SUPFAM" id="SSF56112">
    <property type="entry name" value="Protein kinase-like (PK-like)"/>
    <property type="match status" value="1"/>
</dbReference>
<keyword evidence="8 20" id="KW-0732">Signal</keyword>
<dbReference type="Gene3D" id="3.30.200.20">
    <property type="entry name" value="Phosphorylase Kinase, domain 1"/>
    <property type="match status" value="1"/>
</dbReference>
<evidence type="ECO:0000256" key="1">
    <source>
        <dbReference type="ARBA" id="ARBA00004251"/>
    </source>
</evidence>
<reference evidence="22 23" key="1">
    <citation type="submission" date="2024-04" db="EMBL/GenBank/DDBJ databases">
        <title>The reference genome of an endangered Asteraceae, Deinandra increscens subsp. villosa, native to the Central Coast of California.</title>
        <authorList>
            <person name="Guilliams M."/>
            <person name="Hasenstab-Lehman K."/>
            <person name="Meyer R."/>
            <person name="Mcevoy S."/>
        </authorList>
    </citation>
    <scope>NUCLEOTIDE SEQUENCE [LARGE SCALE GENOMIC DNA]</scope>
    <source>
        <tissue evidence="22">Leaf</tissue>
    </source>
</reference>
<evidence type="ECO:0000256" key="19">
    <source>
        <dbReference type="SAM" id="Phobius"/>
    </source>
</evidence>
<comment type="catalytic activity">
    <reaction evidence="16">
        <text>L-threonyl-[protein] + ATP = O-phospho-L-threonyl-[protein] + ADP + H(+)</text>
        <dbReference type="Rhea" id="RHEA:46608"/>
        <dbReference type="Rhea" id="RHEA-COMP:11060"/>
        <dbReference type="Rhea" id="RHEA-COMP:11605"/>
        <dbReference type="ChEBI" id="CHEBI:15378"/>
        <dbReference type="ChEBI" id="CHEBI:30013"/>
        <dbReference type="ChEBI" id="CHEBI:30616"/>
        <dbReference type="ChEBI" id="CHEBI:61977"/>
        <dbReference type="ChEBI" id="CHEBI:456216"/>
        <dbReference type="EC" id="2.7.11.1"/>
    </reaction>
</comment>
<dbReference type="PANTHER" id="PTHR46008:SF25">
    <property type="entry name" value="PROTEIN KINASE DOMAIN-CONTAINING PROTEIN"/>
    <property type="match status" value="1"/>
</dbReference>
<dbReference type="EC" id="2.7.11.1" evidence="2"/>
<keyword evidence="7 19" id="KW-0812">Transmembrane</keyword>
<keyword evidence="10" id="KW-0418">Kinase</keyword>
<evidence type="ECO:0000256" key="3">
    <source>
        <dbReference type="ARBA" id="ARBA00022475"/>
    </source>
</evidence>
<comment type="caution">
    <text evidence="22">The sequence shown here is derived from an EMBL/GenBank/DDBJ whole genome shotgun (WGS) entry which is preliminary data.</text>
</comment>
<keyword evidence="23" id="KW-1185">Reference proteome</keyword>
<dbReference type="Pfam" id="PF00069">
    <property type="entry name" value="Pkinase"/>
    <property type="match status" value="1"/>
</dbReference>
<dbReference type="Gene3D" id="1.10.510.10">
    <property type="entry name" value="Transferase(Phosphotransferase) domain 1"/>
    <property type="match status" value="1"/>
</dbReference>
<accession>A0AAP0D669</accession>
<dbReference type="Proteomes" id="UP001408789">
    <property type="component" value="Unassembled WGS sequence"/>
</dbReference>
<sequence>MPPPSLFSAAAVLLLLLLRFCHLSASLTDQDFSTYPGCDGTFSCGNIHSLRHPFTGGDRPDHCGPPEFRLTCIKDSYPEITVESVAYRVLEANLTGKTLVLARSDLWNTTCPSTFVNSTLDSRIFDANGGQNVDLTIFFGCSSSPMFIQPQNRFYCDVGGVDLTDSYFLIGEVPIDPIRKLIHCAKGVRIPLLRTVGADLNRSLLTLAEALTRGFEVIYSDPYDDQCSECSRSDGDCGFDVTSGQPICICNSRICSPPGNSKKGSLVLTIILPTIGAILAGAAIGWGLFVCKRRRKRRATKEASTMQTGSKSILTIGSSNGLYSDTQSNFNSSVPSYPSSKTTKEFGKCSYFGAQVFTYEELEAATDNFNDSRELGDGGYGTVYHGKLLDGREVAVKRLYENNYKRVEQFMNEVAILTRLDHENLVKLYGCTSKRSRELLLVYEYISNGTVADHLHGKLANSNSKSALFTWSVRLNIAIETGKALAYLHESDIIHRDVKTNNILLDKRFRVKVADFGLSRLFPINATHVSTAPQGTPGYVDPEYYQCYQLTDKSDVYSFGVVLIELVSSLQAVDTNRDRLEINLSAMAINKIQSHKLDELVDKSIGFETNGLVRRMITLVAELAFRCLQQDSGMRPTMKEVVEILRGIQDDELNAQKPEVLDMVVDDGALFKDHNTEPPSPEYGVTNTLYGSCMPNSSDG</sequence>
<dbReference type="PROSITE" id="PS00108">
    <property type="entry name" value="PROTEIN_KINASE_ST"/>
    <property type="match status" value="1"/>
</dbReference>
<dbReference type="GO" id="GO:0004674">
    <property type="term" value="F:protein serine/threonine kinase activity"/>
    <property type="evidence" value="ECO:0007669"/>
    <property type="project" value="UniProtKB-KW"/>
</dbReference>
<keyword evidence="15" id="KW-0325">Glycoprotein</keyword>
<evidence type="ECO:0000256" key="9">
    <source>
        <dbReference type="ARBA" id="ARBA00022741"/>
    </source>
</evidence>
<feature type="transmembrane region" description="Helical" evidence="19">
    <location>
        <begin position="266"/>
        <end position="291"/>
    </location>
</feature>
<evidence type="ECO:0000256" key="14">
    <source>
        <dbReference type="ARBA" id="ARBA00023170"/>
    </source>
</evidence>
<evidence type="ECO:0000256" key="8">
    <source>
        <dbReference type="ARBA" id="ARBA00022729"/>
    </source>
</evidence>
<dbReference type="InterPro" id="IPR017441">
    <property type="entry name" value="Protein_kinase_ATP_BS"/>
</dbReference>
<evidence type="ECO:0000313" key="23">
    <source>
        <dbReference type="Proteomes" id="UP001408789"/>
    </source>
</evidence>
<dbReference type="PROSITE" id="PS00107">
    <property type="entry name" value="PROTEIN_KINASE_ATP"/>
    <property type="match status" value="1"/>
</dbReference>
<proteinExistence type="predicted"/>
<dbReference type="SMART" id="SM00220">
    <property type="entry name" value="S_TKc"/>
    <property type="match status" value="1"/>
</dbReference>
<evidence type="ECO:0000256" key="16">
    <source>
        <dbReference type="ARBA" id="ARBA00047899"/>
    </source>
</evidence>
<keyword evidence="6" id="KW-0808">Transferase</keyword>
<evidence type="ECO:0000256" key="12">
    <source>
        <dbReference type="ARBA" id="ARBA00022989"/>
    </source>
</evidence>
<protein>
    <recommendedName>
        <fullName evidence="2">non-specific serine/threonine protein kinase</fullName>
        <ecNumber evidence="2">2.7.11.1</ecNumber>
    </recommendedName>
</protein>
<gene>
    <name evidence="22" type="ORF">SSX86_014244</name>
</gene>
<dbReference type="Pfam" id="PF13947">
    <property type="entry name" value="GUB_WAK_bind"/>
    <property type="match status" value="1"/>
</dbReference>
<evidence type="ECO:0000256" key="5">
    <source>
        <dbReference type="ARBA" id="ARBA00022553"/>
    </source>
</evidence>
<dbReference type="InterPro" id="IPR008271">
    <property type="entry name" value="Ser/Thr_kinase_AS"/>
</dbReference>
<evidence type="ECO:0000256" key="20">
    <source>
        <dbReference type="SAM" id="SignalP"/>
    </source>
</evidence>
<dbReference type="EMBL" id="JBCNJP010000015">
    <property type="protein sequence ID" value="KAK9066920.1"/>
    <property type="molecule type" value="Genomic_DNA"/>
</dbReference>
<keyword evidence="5" id="KW-0597">Phosphoprotein</keyword>
<dbReference type="PANTHER" id="PTHR46008">
    <property type="entry name" value="LEAF RUST 10 DISEASE-RESISTANCE LOCUS RECEPTOR-LIKE PROTEIN KINASE-LIKE 1.4"/>
    <property type="match status" value="1"/>
</dbReference>
<evidence type="ECO:0000256" key="11">
    <source>
        <dbReference type="ARBA" id="ARBA00022840"/>
    </source>
</evidence>
<keyword evidence="11 18" id="KW-0067">ATP-binding</keyword>
<dbReference type="Pfam" id="PF14380">
    <property type="entry name" value="WAK_assoc"/>
    <property type="match status" value="1"/>
</dbReference>
<keyword evidence="3" id="KW-1003">Cell membrane</keyword>
<keyword evidence="4" id="KW-0723">Serine/threonine-protein kinase</keyword>
<comment type="catalytic activity">
    <reaction evidence="17">
        <text>L-seryl-[protein] + ATP = O-phospho-L-seryl-[protein] + ADP + H(+)</text>
        <dbReference type="Rhea" id="RHEA:17989"/>
        <dbReference type="Rhea" id="RHEA-COMP:9863"/>
        <dbReference type="Rhea" id="RHEA-COMP:11604"/>
        <dbReference type="ChEBI" id="CHEBI:15378"/>
        <dbReference type="ChEBI" id="CHEBI:29999"/>
        <dbReference type="ChEBI" id="CHEBI:30616"/>
        <dbReference type="ChEBI" id="CHEBI:83421"/>
        <dbReference type="ChEBI" id="CHEBI:456216"/>
        <dbReference type="EC" id="2.7.11.1"/>
    </reaction>
</comment>
<evidence type="ECO:0000256" key="2">
    <source>
        <dbReference type="ARBA" id="ARBA00012513"/>
    </source>
</evidence>
<dbReference type="FunFam" id="1.10.510.10:FF:000161">
    <property type="entry name" value="Wall-associated receptor kinase-like 20"/>
    <property type="match status" value="1"/>
</dbReference>
<feature type="domain" description="Protein kinase" evidence="21">
    <location>
        <begin position="369"/>
        <end position="653"/>
    </location>
</feature>
<dbReference type="InterPro" id="IPR025287">
    <property type="entry name" value="WAK_GUB"/>
</dbReference>
<name>A0AAP0D669_9ASTR</name>
<comment type="subcellular location">
    <subcellularLocation>
        <location evidence="1">Cell membrane</location>
        <topology evidence="1">Single-pass type I membrane protein</topology>
    </subcellularLocation>
</comment>
<dbReference type="PROSITE" id="PS50011">
    <property type="entry name" value="PROTEIN_KINASE_DOM"/>
    <property type="match status" value="1"/>
</dbReference>
<evidence type="ECO:0000256" key="17">
    <source>
        <dbReference type="ARBA" id="ARBA00048679"/>
    </source>
</evidence>
<keyword evidence="14" id="KW-0675">Receptor</keyword>
<evidence type="ECO:0000256" key="6">
    <source>
        <dbReference type="ARBA" id="ARBA00022679"/>
    </source>
</evidence>
<feature type="signal peptide" evidence="20">
    <location>
        <begin position="1"/>
        <end position="26"/>
    </location>
</feature>